<comment type="caution">
    <text evidence="1">The sequence shown here is derived from an EMBL/GenBank/DDBJ whole genome shotgun (WGS) entry which is preliminary data.</text>
</comment>
<dbReference type="AlphaFoldDB" id="A0A397TMH1"/>
<organism evidence="1 2">
    <name type="scientific">Glomus cerebriforme</name>
    <dbReference type="NCBI Taxonomy" id="658196"/>
    <lineage>
        <taxon>Eukaryota</taxon>
        <taxon>Fungi</taxon>
        <taxon>Fungi incertae sedis</taxon>
        <taxon>Mucoromycota</taxon>
        <taxon>Glomeromycotina</taxon>
        <taxon>Glomeromycetes</taxon>
        <taxon>Glomerales</taxon>
        <taxon>Glomeraceae</taxon>
        <taxon>Glomus</taxon>
    </lineage>
</organism>
<protein>
    <recommendedName>
        <fullName evidence="3">DUF659 domain-containing protein</fullName>
    </recommendedName>
</protein>
<gene>
    <name evidence="1" type="ORF">C1645_813714</name>
</gene>
<proteinExistence type="predicted"/>
<sequence>MNDYIKCEEHLEKFEFAYNDLLTVVNNPEARELFNFLNPLIKLPDHCEFEGKILTKAVEKVDDTMEITFKEDPVESENHTNVIEKIESILTELEQKEINICAIITDSTGAYAAARLPDPVPVMNQND</sequence>
<dbReference type="Proteomes" id="UP000265703">
    <property type="component" value="Unassembled WGS sequence"/>
</dbReference>
<dbReference type="EMBL" id="QKYT01000026">
    <property type="protein sequence ID" value="RIA97665.1"/>
    <property type="molecule type" value="Genomic_DNA"/>
</dbReference>
<evidence type="ECO:0008006" key="3">
    <source>
        <dbReference type="Google" id="ProtNLM"/>
    </source>
</evidence>
<name>A0A397TMH1_9GLOM</name>
<dbReference type="STRING" id="658196.A0A397TMH1"/>
<keyword evidence="2" id="KW-1185">Reference proteome</keyword>
<dbReference type="OrthoDB" id="2411751at2759"/>
<evidence type="ECO:0000313" key="2">
    <source>
        <dbReference type="Proteomes" id="UP000265703"/>
    </source>
</evidence>
<evidence type="ECO:0000313" key="1">
    <source>
        <dbReference type="EMBL" id="RIA97665.1"/>
    </source>
</evidence>
<accession>A0A397TMH1</accession>
<reference evidence="1 2" key="1">
    <citation type="submission" date="2018-06" db="EMBL/GenBank/DDBJ databases">
        <title>Comparative genomics reveals the genomic features of Rhizophagus irregularis, R. cerebriforme, R. diaphanum and Gigaspora rosea, and their symbiotic lifestyle signature.</title>
        <authorList>
            <person name="Morin E."/>
            <person name="San Clemente H."/>
            <person name="Chen E.C.H."/>
            <person name="De La Providencia I."/>
            <person name="Hainaut M."/>
            <person name="Kuo A."/>
            <person name="Kohler A."/>
            <person name="Murat C."/>
            <person name="Tang N."/>
            <person name="Roy S."/>
            <person name="Loubradou J."/>
            <person name="Henrissat B."/>
            <person name="Grigoriev I.V."/>
            <person name="Corradi N."/>
            <person name="Roux C."/>
            <person name="Martin F.M."/>
        </authorList>
    </citation>
    <scope>NUCLEOTIDE SEQUENCE [LARGE SCALE GENOMIC DNA]</scope>
    <source>
        <strain evidence="1 2">DAOM 227022</strain>
    </source>
</reference>